<keyword evidence="5" id="KW-0732">Signal</keyword>
<evidence type="ECO:0000256" key="6">
    <source>
        <dbReference type="ARBA" id="ARBA00023136"/>
    </source>
</evidence>
<evidence type="ECO:0000313" key="11">
    <source>
        <dbReference type="Proteomes" id="UP000321436"/>
    </source>
</evidence>
<comment type="similarity">
    <text evidence="8">Belongs to the TonB-dependent receptor family.</text>
</comment>
<dbReference type="PANTHER" id="PTHR30069:SF29">
    <property type="entry name" value="HEMOGLOBIN AND HEMOGLOBIN-HAPTOGLOBIN-BINDING PROTEIN 1-RELATED"/>
    <property type="match status" value="1"/>
</dbReference>
<dbReference type="PROSITE" id="PS52016">
    <property type="entry name" value="TONB_DEPENDENT_REC_3"/>
    <property type="match status" value="1"/>
</dbReference>
<evidence type="ECO:0000259" key="9">
    <source>
        <dbReference type="Pfam" id="PF07715"/>
    </source>
</evidence>
<keyword evidence="4 8" id="KW-0812">Transmembrane</keyword>
<dbReference type="Pfam" id="PF07715">
    <property type="entry name" value="Plug"/>
    <property type="match status" value="1"/>
</dbReference>
<dbReference type="InterPro" id="IPR036942">
    <property type="entry name" value="Beta-barrel_TonB_sf"/>
</dbReference>
<dbReference type="EMBL" id="BKAU01000001">
    <property type="protein sequence ID" value="GEP94659.1"/>
    <property type="molecule type" value="Genomic_DNA"/>
</dbReference>
<keyword evidence="7 8" id="KW-0998">Cell outer membrane</keyword>
<organism evidence="10 11">
    <name type="scientific">Chitinophaga cymbidii</name>
    <dbReference type="NCBI Taxonomy" id="1096750"/>
    <lineage>
        <taxon>Bacteria</taxon>
        <taxon>Pseudomonadati</taxon>
        <taxon>Bacteroidota</taxon>
        <taxon>Chitinophagia</taxon>
        <taxon>Chitinophagales</taxon>
        <taxon>Chitinophagaceae</taxon>
        <taxon>Chitinophaga</taxon>
    </lineage>
</organism>
<gene>
    <name evidence="10" type="ORF">CCY01nite_09190</name>
</gene>
<keyword evidence="11" id="KW-1185">Reference proteome</keyword>
<dbReference type="SUPFAM" id="SSF49464">
    <property type="entry name" value="Carboxypeptidase regulatory domain-like"/>
    <property type="match status" value="1"/>
</dbReference>
<dbReference type="Proteomes" id="UP000321436">
    <property type="component" value="Unassembled WGS sequence"/>
</dbReference>
<proteinExistence type="inferred from homology"/>
<dbReference type="GO" id="GO:0044718">
    <property type="term" value="P:siderophore transmembrane transport"/>
    <property type="evidence" value="ECO:0007669"/>
    <property type="project" value="TreeGrafter"/>
</dbReference>
<name>A0A512RG20_9BACT</name>
<accession>A0A512RG20</accession>
<dbReference type="PANTHER" id="PTHR30069">
    <property type="entry name" value="TONB-DEPENDENT OUTER MEMBRANE RECEPTOR"/>
    <property type="match status" value="1"/>
</dbReference>
<dbReference type="Gene3D" id="2.170.130.10">
    <property type="entry name" value="TonB-dependent receptor, plug domain"/>
    <property type="match status" value="1"/>
</dbReference>
<evidence type="ECO:0000256" key="3">
    <source>
        <dbReference type="ARBA" id="ARBA00022452"/>
    </source>
</evidence>
<evidence type="ECO:0000256" key="1">
    <source>
        <dbReference type="ARBA" id="ARBA00004571"/>
    </source>
</evidence>
<dbReference type="GO" id="GO:0009279">
    <property type="term" value="C:cell outer membrane"/>
    <property type="evidence" value="ECO:0007669"/>
    <property type="project" value="UniProtKB-SubCell"/>
</dbReference>
<dbReference type="InterPro" id="IPR023997">
    <property type="entry name" value="TonB-dep_OMP_SusC/RagA_CS"/>
</dbReference>
<keyword evidence="3 8" id="KW-1134">Transmembrane beta strand</keyword>
<evidence type="ECO:0000256" key="8">
    <source>
        <dbReference type="PROSITE-ProRule" id="PRU01360"/>
    </source>
</evidence>
<dbReference type="InterPro" id="IPR023996">
    <property type="entry name" value="TonB-dep_OMP_SusC/RagA"/>
</dbReference>
<dbReference type="NCBIfam" id="TIGR04057">
    <property type="entry name" value="SusC_RagA_signa"/>
    <property type="match status" value="1"/>
</dbReference>
<dbReference type="InterPro" id="IPR039426">
    <property type="entry name" value="TonB-dep_rcpt-like"/>
</dbReference>
<dbReference type="Gene3D" id="2.60.40.1120">
    <property type="entry name" value="Carboxypeptidase-like, regulatory domain"/>
    <property type="match status" value="1"/>
</dbReference>
<evidence type="ECO:0000256" key="7">
    <source>
        <dbReference type="ARBA" id="ARBA00023237"/>
    </source>
</evidence>
<dbReference type="InterPro" id="IPR012910">
    <property type="entry name" value="Plug_dom"/>
</dbReference>
<protein>
    <submittedName>
        <fullName evidence="10">SusC/RagA family TonB-linked outer membrane protein</fullName>
    </submittedName>
</protein>
<comment type="caution">
    <text evidence="10">The sequence shown here is derived from an EMBL/GenBank/DDBJ whole genome shotgun (WGS) entry which is preliminary data.</text>
</comment>
<evidence type="ECO:0000313" key="10">
    <source>
        <dbReference type="EMBL" id="GEP94659.1"/>
    </source>
</evidence>
<feature type="domain" description="TonB-dependent receptor plug" evidence="9">
    <location>
        <begin position="207"/>
        <end position="309"/>
    </location>
</feature>
<keyword evidence="6 8" id="KW-0472">Membrane</keyword>
<dbReference type="GO" id="GO:0015344">
    <property type="term" value="F:siderophore uptake transmembrane transporter activity"/>
    <property type="evidence" value="ECO:0007669"/>
    <property type="project" value="TreeGrafter"/>
</dbReference>
<dbReference type="NCBIfam" id="TIGR04056">
    <property type="entry name" value="OMP_RagA_SusC"/>
    <property type="match status" value="1"/>
</dbReference>
<dbReference type="InterPro" id="IPR037066">
    <property type="entry name" value="Plug_dom_sf"/>
</dbReference>
<dbReference type="Gene3D" id="2.40.170.20">
    <property type="entry name" value="TonB-dependent receptor, beta-barrel domain"/>
    <property type="match status" value="1"/>
</dbReference>
<dbReference type="AlphaFoldDB" id="A0A512RG20"/>
<comment type="subcellular location">
    <subcellularLocation>
        <location evidence="1 8">Cell outer membrane</location>
        <topology evidence="1 8">Multi-pass membrane protein</topology>
    </subcellularLocation>
</comment>
<evidence type="ECO:0000256" key="5">
    <source>
        <dbReference type="ARBA" id="ARBA00022729"/>
    </source>
</evidence>
<evidence type="ECO:0000256" key="2">
    <source>
        <dbReference type="ARBA" id="ARBA00022448"/>
    </source>
</evidence>
<dbReference type="Pfam" id="PF13715">
    <property type="entry name" value="CarbopepD_reg_2"/>
    <property type="match status" value="1"/>
</dbReference>
<dbReference type="InterPro" id="IPR008969">
    <property type="entry name" value="CarboxyPept-like_regulatory"/>
</dbReference>
<keyword evidence="2 8" id="KW-0813">Transport</keyword>
<dbReference type="SUPFAM" id="SSF56935">
    <property type="entry name" value="Porins"/>
    <property type="match status" value="1"/>
</dbReference>
<evidence type="ECO:0000256" key="4">
    <source>
        <dbReference type="ARBA" id="ARBA00022692"/>
    </source>
</evidence>
<reference evidence="10 11" key="1">
    <citation type="submission" date="2019-07" db="EMBL/GenBank/DDBJ databases">
        <title>Whole genome shotgun sequence of Chitinophaga cymbidii NBRC 109752.</title>
        <authorList>
            <person name="Hosoyama A."/>
            <person name="Uohara A."/>
            <person name="Ohji S."/>
            <person name="Ichikawa N."/>
        </authorList>
    </citation>
    <scope>NUCLEOTIDE SEQUENCE [LARGE SCALE GENOMIC DNA]</scope>
    <source>
        <strain evidence="10 11">NBRC 109752</strain>
    </source>
</reference>
<sequence>MKLIFFLLTVTFLQVRAESYAQKVTISVDNAPLSEVIAKLRKQTSFDFLYNNATLKNARPITIHAKDMHIMRLLDSCFKDQPFEYKVRNNTILIVEKFVTREFPLAVAATQRQSLKGVVKDTATGEPLIGVSVGVEGTSTGASTDADGAFSLNLPGPSAILVVSYIGYETKRIAVSGQTSIEILLKKANTKLDEVIVVGYGTRAKGAVTGAISSVKSEVFENRPLNNSYDALQGAMPGVTITRASGQPGNQGYTLQTRGYSSINGNAPLVMIDGVPGDLNVINPGDVAEITVLKDAAASIYGARAADGVILVTTKKGRKGPPTVTYTLNYGIKKPTYLRKVTNTLQFAEMMDEGLRTVGQAGFHDSVFQKIKANAPVDLNGGWNYGVTNYPGFYGYTDWNKEIYKSASQQIHNISVSGGGDYNSYLFSLGYNRDNGILRFGENNMDRYNMRLNYDFRLLEGLTVETRTSFENQVTREPSNLSNALTNVPRQFPYQPVFNPQGQFYGYQGYENPAQTLAETGNRNINYSRFTTNLKIDYTVLEGLKLTGQAAVKLDYYNDHANYRTFTRWNYAGGVQDVRQNPNSAYYRNTKSLNKLYQVYFDYTKRFGPDHGINLMGGTSLEQNNSSGQTTWGYNFLSNDIFTLNLADRTKTAYANFTGSLANSALASYFGRFSYDYKEKIILDVSARIDGSSKFAPHKRWSAAFPSAALAYNLSREPFIESTQLFDLLKLRASWGKMGNQEIPSLGLFDYIPLVSIGGNYPIGSPNAGLTGANSNPASADRTWETVENRNIGIDVAVLQSRLSFSFDYFNKINDDMLVAVAVPATYGGTAPTSNQGKLNTRGFEASLTWKDQVNDFRYSVNLQLSDSKTKLVELKNSDNYSEGLNFVRQGYSIYSYFGYEYAGIIRTQKELDEYKKLENIPARIGIGDVMYKDLDGDGKLTAFGDKTKGLAGDMKYLGNLLPRYTFSSNINIGWKNLDLTIFLQGVGKRNIQYGGNISTPNTFFWPSLEYYYNNTWSPERPDAKYPRYIPGNLGYDDIRNYNYRTSALTMQNMAYLRFKVITLGYDLPREVARKIRMKSARVYLSGQDLFTISRGTLGNNFDPEDGFRNEGTYPFTKIYAVGLNVKF</sequence>
<dbReference type="RefSeq" id="WP_186830904.1">
    <property type="nucleotide sequence ID" value="NZ_BKAU01000001.1"/>
</dbReference>